<sequence>MTNGCIQPLTQKMIRLVAGCRRGIGSGLLMDQCVGSSGICLPEGSSRKNVQVQWGRGKRGYQRNGFELT</sequence>
<organism evidence="2 3">
    <name type="scientific">Laodelphax striatellus</name>
    <name type="common">Small brown planthopper</name>
    <name type="synonym">Delphax striatella</name>
    <dbReference type="NCBI Taxonomy" id="195883"/>
    <lineage>
        <taxon>Eukaryota</taxon>
        <taxon>Metazoa</taxon>
        <taxon>Ecdysozoa</taxon>
        <taxon>Arthropoda</taxon>
        <taxon>Hexapoda</taxon>
        <taxon>Insecta</taxon>
        <taxon>Pterygota</taxon>
        <taxon>Neoptera</taxon>
        <taxon>Paraneoptera</taxon>
        <taxon>Hemiptera</taxon>
        <taxon>Auchenorrhyncha</taxon>
        <taxon>Fulgoroidea</taxon>
        <taxon>Delphacidae</taxon>
        <taxon>Criomorphinae</taxon>
        <taxon>Laodelphax</taxon>
    </lineage>
</organism>
<dbReference type="InParanoid" id="A0A482XQB0"/>
<name>A0A482XQB0_LAOST</name>
<dbReference type="EMBL" id="QKKF02029509">
    <property type="protein sequence ID" value="RZF35150.1"/>
    <property type="molecule type" value="Genomic_DNA"/>
</dbReference>
<dbReference type="EMBL" id="QKKF02004374">
    <property type="protein sequence ID" value="RZF47371.1"/>
    <property type="molecule type" value="Genomic_DNA"/>
</dbReference>
<protein>
    <submittedName>
        <fullName evidence="2">Uncharacterized protein</fullName>
    </submittedName>
</protein>
<evidence type="ECO:0000313" key="3">
    <source>
        <dbReference type="Proteomes" id="UP000291343"/>
    </source>
</evidence>
<evidence type="ECO:0000313" key="2">
    <source>
        <dbReference type="EMBL" id="RZF47371.1"/>
    </source>
</evidence>
<accession>A0A482XQB0</accession>
<comment type="caution">
    <text evidence="2">The sequence shown here is derived from an EMBL/GenBank/DDBJ whole genome shotgun (WGS) entry which is preliminary data.</text>
</comment>
<dbReference type="Proteomes" id="UP000291343">
    <property type="component" value="Unassembled WGS sequence"/>
</dbReference>
<evidence type="ECO:0000313" key="1">
    <source>
        <dbReference type="EMBL" id="RZF35150.1"/>
    </source>
</evidence>
<keyword evidence="3" id="KW-1185">Reference proteome</keyword>
<gene>
    <name evidence="2" type="ORF">LSTR_LSTR009110</name>
    <name evidence="1" type="ORF">LSTR_LSTR015862</name>
</gene>
<proteinExistence type="predicted"/>
<reference evidence="2" key="2">
    <citation type="submission" date="2019-02" db="EMBL/GenBank/DDBJ databases">
        <authorList>
            <person name="Zhu J."/>
            <person name="Jiang F."/>
            <person name="Wang X."/>
            <person name="Yang P."/>
            <person name="Bao Y."/>
            <person name="Zhao W."/>
            <person name="Wang W."/>
            <person name="Lu H."/>
            <person name="Wang Q."/>
            <person name="Cui N."/>
            <person name="Li J."/>
            <person name="Chen X."/>
            <person name="Luo L."/>
            <person name="Yu J."/>
            <person name="Kang L."/>
            <person name="Cui F."/>
        </authorList>
    </citation>
    <scope>NUCLEOTIDE SEQUENCE</scope>
    <source>
        <strain evidence="2">Lst14</strain>
        <tissue evidence="2">Whole body</tissue>
    </source>
</reference>
<reference evidence="2 3" key="1">
    <citation type="journal article" date="2017" name="Gigascience">
        <title>Genome sequence of the small brown planthopper, Laodelphax striatellus.</title>
        <authorList>
            <person name="Zhu J."/>
            <person name="Jiang F."/>
            <person name="Wang X."/>
            <person name="Yang P."/>
            <person name="Bao Y."/>
            <person name="Zhao W."/>
            <person name="Wang W."/>
            <person name="Lu H."/>
            <person name="Wang Q."/>
            <person name="Cui N."/>
            <person name="Li J."/>
            <person name="Chen X."/>
            <person name="Luo L."/>
            <person name="Yu J."/>
            <person name="Kang L."/>
            <person name="Cui F."/>
        </authorList>
    </citation>
    <scope>NUCLEOTIDE SEQUENCE [LARGE SCALE GENOMIC DNA]</scope>
    <source>
        <strain evidence="2">Lst14</strain>
        <tissue evidence="2">Whole body</tissue>
    </source>
</reference>
<dbReference type="AlphaFoldDB" id="A0A482XQB0"/>